<sequence>MAPFDLSDLPPIYISATHFEEQELHRFEGQLLRAGANLTYFVTEAQIVLSKAEKKKRAAYDLRLKGLWTEDFRDPGEVRGHNEVNASAISDNKEPPRKRMKRIHDDSTIAVVKIRWFIDSRKANKVLPIENYIVYRGLRIDRSAASALNPPSSPPNDASTILERARADVVGSNNGLTNRRASTSKQRPRFNWQVSGEDIQLPDWVQDGCRYACQRCSPKDSPNSAFIALLTEIRLVRELTNDAVGVRAYSTSIASLASCPFRISQSKTILALPGCDAKIATLMKEWNDTGQIGLLEEYAQDQNLQILKLFHNIWGVGTNTAREFLYKRGWRDLENVVEFGWESLTRVQQIGVKYYEEFLEPIPRSEVKYISSVIQRHAIRVRDANIQLLTVGGYRRGKETCGDVDVIVSHPEEEKTLGLIPLLVFSLEEEGWITHTLTFSSANSTRDQQTLPLRSSPGGHGFDTLDKAFVVWKDIAKSSGPHRRVDIIVSPWKTVGCAVVGWTGDTTFERDLRRYAKDVKGWKFDSSGVRDRRNGQCVDIEGYFGYGGEIGQGPAMDMVQAEKRVFEGFGLAYREPSNRNTG</sequence>
<dbReference type="SUPFAM" id="SSF81585">
    <property type="entry name" value="PsbU/PolX domain-like"/>
    <property type="match status" value="1"/>
</dbReference>
<dbReference type="PANTHER" id="PTHR11276">
    <property type="entry name" value="DNA POLYMERASE TYPE-X FAMILY MEMBER"/>
    <property type="match status" value="1"/>
</dbReference>
<dbReference type="FunFam" id="3.30.210.10:FF:000005">
    <property type="entry name" value="DNA polymerase IV"/>
    <property type="match status" value="1"/>
</dbReference>
<dbReference type="InterPro" id="IPR029398">
    <property type="entry name" value="PolB_thumb"/>
</dbReference>
<dbReference type="InterPro" id="IPR027421">
    <property type="entry name" value="DNA_pol_lamdba_lyase_dom_sf"/>
</dbReference>
<evidence type="ECO:0000313" key="13">
    <source>
        <dbReference type="EMBL" id="KAF2857289.1"/>
    </source>
</evidence>
<dbReference type="PROSITE" id="PS50172">
    <property type="entry name" value="BRCT"/>
    <property type="match status" value="1"/>
</dbReference>
<comment type="catalytic activity">
    <reaction evidence="10 11">
        <text>DNA(n) + a 2'-deoxyribonucleoside 5'-triphosphate = DNA(n+1) + diphosphate</text>
        <dbReference type="Rhea" id="RHEA:22508"/>
        <dbReference type="Rhea" id="RHEA-COMP:17339"/>
        <dbReference type="Rhea" id="RHEA-COMP:17340"/>
        <dbReference type="ChEBI" id="CHEBI:33019"/>
        <dbReference type="ChEBI" id="CHEBI:61560"/>
        <dbReference type="ChEBI" id="CHEBI:173112"/>
        <dbReference type="EC" id="2.7.7.7"/>
    </reaction>
</comment>
<evidence type="ECO:0000313" key="14">
    <source>
        <dbReference type="Proteomes" id="UP000799421"/>
    </source>
</evidence>
<dbReference type="Pfam" id="PF14716">
    <property type="entry name" value="HHH_8"/>
    <property type="match status" value="1"/>
</dbReference>
<dbReference type="Gene3D" id="1.10.150.110">
    <property type="entry name" value="DNA polymerase beta, N-terminal domain-like"/>
    <property type="match status" value="1"/>
</dbReference>
<evidence type="ECO:0000259" key="12">
    <source>
        <dbReference type="PROSITE" id="PS50172"/>
    </source>
</evidence>
<dbReference type="PRINTS" id="PR00869">
    <property type="entry name" value="DNAPOLX"/>
</dbReference>
<evidence type="ECO:0000256" key="5">
    <source>
        <dbReference type="ARBA" id="ARBA00022723"/>
    </source>
</evidence>
<comment type="similarity">
    <text evidence="2 11">Belongs to the DNA polymerase type-X family.</text>
</comment>
<keyword evidence="9 11" id="KW-0539">Nucleus</keyword>
<comment type="function">
    <text evidence="11">DNA polymerase that functions in several pathways of DNA repair. Involved in base excision repair (BER) responsible for repair of lesions that give rise to abasic (AP) sites in DNA. Also contributes to DNA double-strand break repair by non-homologous end joining and homologous recombination. Has both template-dependent and template-independent (terminal transferase) DNA polymerase activities. Has also a 5'-deoxyribose-5-phosphate lyase (dRP lyase) activity.</text>
</comment>
<dbReference type="AlphaFoldDB" id="A0A6A7BRH1"/>
<dbReference type="SUPFAM" id="SSF81301">
    <property type="entry name" value="Nucleotidyltransferase"/>
    <property type="match status" value="1"/>
</dbReference>
<dbReference type="Pfam" id="PF10391">
    <property type="entry name" value="DNA_pol_lambd_f"/>
    <property type="match status" value="1"/>
</dbReference>
<dbReference type="InterPro" id="IPR043519">
    <property type="entry name" value="NT_sf"/>
</dbReference>
<evidence type="ECO:0000256" key="7">
    <source>
        <dbReference type="ARBA" id="ARBA00022932"/>
    </source>
</evidence>
<dbReference type="FunFam" id="1.10.150.20:FF:000010">
    <property type="entry name" value="DNA polymerase lambda"/>
    <property type="match status" value="1"/>
</dbReference>
<dbReference type="EMBL" id="MU006053">
    <property type="protein sequence ID" value="KAF2857289.1"/>
    <property type="molecule type" value="Genomic_DNA"/>
</dbReference>
<dbReference type="InterPro" id="IPR028207">
    <property type="entry name" value="DNA_pol_B_palm_palm"/>
</dbReference>
<dbReference type="EC" id="2.7.7.7" evidence="11"/>
<keyword evidence="7 11" id="KW-0239">DNA-directed DNA polymerase</keyword>
<evidence type="ECO:0000256" key="8">
    <source>
        <dbReference type="ARBA" id="ARBA00023204"/>
    </source>
</evidence>
<organism evidence="13 14">
    <name type="scientific">Piedraia hortae CBS 480.64</name>
    <dbReference type="NCBI Taxonomy" id="1314780"/>
    <lineage>
        <taxon>Eukaryota</taxon>
        <taxon>Fungi</taxon>
        <taxon>Dikarya</taxon>
        <taxon>Ascomycota</taxon>
        <taxon>Pezizomycotina</taxon>
        <taxon>Dothideomycetes</taxon>
        <taxon>Dothideomycetidae</taxon>
        <taxon>Capnodiales</taxon>
        <taxon>Piedraiaceae</taxon>
        <taxon>Piedraia</taxon>
    </lineage>
</organism>
<dbReference type="PANTHER" id="PTHR11276:SF29">
    <property type="entry name" value="DNA POLYMERASE TYPE-X FAMILY PROTEIN POL4"/>
    <property type="match status" value="1"/>
</dbReference>
<dbReference type="GO" id="GO:0046872">
    <property type="term" value="F:metal ion binding"/>
    <property type="evidence" value="ECO:0007669"/>
    <property type="project" value="UniProtKB-UniRule"/>
</dbReference>
<feature type="domain" description="BRCT" evidence="12">
    <location>
        <begin position="89"/>
        <end position="134"/>
    </location>
</feature>
<comment type="subcellular location">
    <subcellularLocation>
        <location evidence="1 11">Nucleus</location>
    </subcellularLocation>
</comment>
<dbReference type="Gene3D" id="1.10.150.20">
    <property type="entry name" value="5' to 3' exonuclease, C-terminal subdomain"/>
    <property type="match status" value="1"/>
</dbReference>
<dbReference type="GO" id="GO:0006303">
    <property type="term" value="P:double-strand break repair via nonhomologous end joining"/>
    <property type="evidence" value="ECO:0007669"/>
    <property type="project" value="TreeGrafter"/>
</dbReference>
<dbReference type="InterPro" id="IPR018944">
    <property type="entry name" value="DNA_pol_lambd_fingers_domain"/>
</dbReference>
<dbReference type="Gene3D" id="3.30.460.10">
    <property type="entry name" value="Beta Polymerase, domain 2"/>
    <property type="match status" value="1"/>
</dbReference>
<dbReference type="SMART" id="SM00483">
    <property type="entry name" value="POLXc"/>
    <property type="match status" value="1"/>
</dbReference>
<dbReference type="FunFam" id="1.10.150.110:FF:000005">
    <property type="entry name" value="DNA polymerase POL4"/>
    <property type="match status" value="1"/>
</dbReference>
<keyword evidence="6 11" id="KW-0227">DNA damage</keyword>
<evidence type="ECO:0000256" key="11">
    <source>
        <dbReference type="RuleBase" id="RU366014"/>
    </source>
</evidence>
<dbReference type="InterPro" id="IPR019843">
    <property type="entry name" value="DNA_pol-X_BS"/>
</dbReference>
<accession>A0A6A7BRH1</accession>
<proteinExistence type="inferred from homology"/>
<dbReference type="InterPro" id="IPR037160">
    <property type="entry name" value="DNA_Pol_thumb_sf"/>
</dbReference>
<dbReference type="PROSITE" id="PS00522">
    <property type="entry name" value="DNA_POLYMERASE_X"/>
    <property type="match status" value="1"/>
</dbReference>
<keyword evidence="4 11" id="KW-0548">Nucleotidyltransferase</keyword>
<dbReference type="Proteomes" id="UP000799421">
    <property type="component" value="Unassembled WGS sequence"/>
</dbReference>
<keyword evidence="3 11" id="KW-0808">Transferase</keyword>
<dbReference type="InterPro" id="IPR022312">
    <property type="entry name" value="DNA_pol_X"/>
</dbReference>
<dbReference type="Pfam" id="PF14791">
    <property type="entry name" value="DNA_pol_B_thumb"/>
    <property type="match status" value="1"/>
</dbReference>
<evidence type="ECO:0000256" key="9">
    <source>
        <dbReference type="ARBA" id="ARBA00023242"/>
    </source>
</evidence>
<dbReference type="InterPro" id="IPR002054">
    <property type="entry name" value="DNA-dir_DNA_pol_X"/>
</dbReference>
<reference evidence="13" key="1">
    <citation type="journal article" date="2020" name="Stud. Mycol.">
        <title>101 Dothideomycetes genomes: a test case for predicting lifestyles and emergence of pathogens.</title>
        <authorList>
            <person name="Haridas S."/>
            <person name="Albert R."/>
            <person name="Binder M."/>
            <person name="Bloem J."/>
            <person name="Labutti K."/>
            <person name="Salamov A."/>
            <person name="Andreopoulos B."/>
            <person name="Baker S."/>
            <person name="Barry K."/>
            <person name="Bills G."/>
            <person name="Bluhm B."/>
            <person name="Cannon C."/>
            <person name="Castanera R."/>
            <person name="Culley D."/>
            <person name="Daum C."/>
            <person name="Ezra D."/>
            <person name="Gonzalez J."/>
            <person name="Henrissat B."/>
            <person name="Kuo A."/>
            <person name="Liang C."/>
            <person name="Lipzen A."/>
            <person name="Lutzoni F."/>
            <person name="Magnuson J."/>
            <person name="Mondo S."/>
            <person name="Nolan M."/>
            <person name="Ohm R."/>
            <person name="Pangilinan J."/>
            <person name="Park H.-J."/>
            <person name="Ramirez L."/>
            <person name="Alfaro M."/>
            <person name="Sun H."/>
            <person name="Tritt A."/>
            <person name="Yoshinaga Y."/>
            <person name="Zwiers L.-H."/>
            <person name="Turgeon B."/>
            <person name="Goodwin S."/>
            <person name="Spatafora J."/>
            <person name="Crous P."/>
            <person name="Grigoriev I."/>
        </authorList>
    </citation>
    <scope>NUCLEOTIDE SEQUENCE</scope>
    <source>
        <strain evidence="13">CBS 480.64</strain>
    </source>
</reference>
<keyword evidence="14" id="KW-1185">Reference proteome</keyword>
<dbReference type="SUPFAM" id="SSF47802">
    <property type="entry name" value="DNA polymerase beta, N-terminal domain-like"/>
    <property type="match status" value="1"/>
</dbReference>
<dbReference type="GO" id="GO:0005634">
    <property type="term" value="C:nucleus"/>
    <property type="evidence" value="ECO:0007669"/>
    <property type="project" value="UniProtKB-SubCell"/>
</dbReference>
<name>A0A6A7BRH1_9PEZI</name>
<dbReference type="PRINTS" id="PR00870">
    <property type="entry name" value="DNAPOLXBETA"/>
</dbReference>
<keyword evidence="5" id="KW-0479">Metal-binding</keyword>
<dbReference type="Pfam" id="PF14792">
    <property type="entry name" value="DNA_pol_B_palm"/>
    <property type="match status" value="1"/>
</dbReference>
<evidence type="ECO:0000256" key="1">
    <source>
        <dbReference type="ARBA" id="ARBA00004123"/>
    </source>
</evidence>
<dbReference type="InterPro" id="IPR010996">
    <property type="entry name" value="HHH_MUS81"/>
</dbReference>
<evidence type="ECO:0000256" key="10">
    <source>
        <dbReference type="ARBA" id="ARBA00049244"/>
    </source>
</evidence>
<dbReference type="InterPro" id="IPR002008">
    <property type="entry name" value="DNA_pol_X_beta-like"/>
</dbReference>
<dbReference type="GO" id="GO:0003677">
    <property type="term" value="F:DNA binding"/>
    <property type="evidence" value="ECO:0007669"/>
    <property type="project" value="UniProtKB-UniRule"/>
</dbReference>
<evidence type="ECO:0000256" key="6">
    <source>
        <dbReference type="ARBA" id="ARBA00022763"/>
    </source>
</evidence>
<dbReference type="CDD" id="cd00141">
    <property type="entry name" value="NT_POLXc"/>
    <property type="match status" value="1"/>
</dbReference>
<protein>
    <recommendedName>
        <fullName evidence="11">DNA polymerase</fullName>
        <ecNumber evidence="11">2.7.7.7</ecNumber>
    </recommendedName>
</protein>
<evidence type="ECO:0000256" key="2">
    <source>
        <dbReference type="ARBA" id="ARBA00008323"/>
    </source>
</evidence>
<keyword evidence="8 11" id="KW-0234">DNA repair</keyword>
<dbReference type="Gene3D" id="3.30.210.10">
    <property type="entry name" value="DNA polymerase, thumb domain"/>
    <property type="match status" value="1"/>
</dbReference>
<evidence type="ECO:0000256" key="3">
    <source>
        <dbReference type="ARBA" id="ARBA00022679"/>
    </source>
</evidence>
<dbReference type="InterPro" id="IPR001357">
    <property type="entry name" value="BRCT_dom"/>
</dbReference>
<evidence type="ECO:0000256" key="4">
    <source>
        <dbReference type="ARBA" id="ARBA00022695"/>
    </source>
</evidence>
<gene>
    <name evidence="13" type="ORF">K470DRAFT_301448</name>
</gene>
<dbReference type="GO" id="GO:0003887">
    <property type="term" value="F:DNA-directed DNA polymerase activity"/>
    <property type="evidence" value="ECO:0007669"/>
    <property type="project" value="UniProtKB-UniRule"/>
</dbReference>
<dbReference type="OrthoDB" id="205514at2759"/>